<dbReference type="GO" id="GO:0045892">
    <property type="term" value="P:negative regulation of DNA-templated transcription"/>
    <property type="evidence" value="ECO:0007669"/>
    <property type="project" value="UniProtKB-ARBA"/>
</dbReference>
<dbReference type="InterPro" id="IPR036271">
    <property type="entry name" value="Tet_transcr_reg_TetR-rel_C_sf"/>
</dbReference>
<evidence type="ECO:0000256" key="3">
    <source>
        <dbReference type="ARBA" id="ARBA00023163"/>
    </source>
</evidence>
<evidence type="ECO:0000259" key="5">
    <source>
        <dbReference type="PROSITE" id="PS50977"/>
    </source>
</evidence>
<evidence type="ECO:0000256" key="2">
    <source>
        <dbReference type="ARBA" id="ARBA00023125"/>
    </source>
</evidence>
<dbReference type="Gene3D" id="1.10.10.60">
    <property type="entry name" value="Homeodomain-like"/>
    <property type="match status" value="1"/>
</dbReference>
<dbReference type="InterPro" id="IPR009057">
    <property type="entry name" value="Homeodomain-like_sf"/>
</dbReference>
<dbReference type="EMBL" id="CP116942">
    <property type="protein sequence ID" value="WCO65260.1"/>
    <property type="molecule type" value="Genomic_DNA"/>
</dbReference>
<dbReference type="InterPro" id="IPR023772">
    <property type="entry name" value="DNA-bd_HTH_TetR-type_CS"/>
</dbReference>
<accession>A0AAF0BTU3</accession>
<protein>
    <submittedName>
        <fullName evidence="6">TetR/AcrR family transcriptional regulator</fullName>
    </submittedName>
</protein>
<gene>
    <name evidence="6" type="ORF">PO878_12195</name>
</gene>
<evidence type="ECO:0000256" key="1">
    <source>
        <dbReference type="ARBA" id="ARBA00023015"/>
    </source>
</evidence>
<dbReference type="PROSITE" id="PS01081">
    <property type="entry name" value="HTH_TETR_1"/>
    <property type="match status" value="1"/>
</dbReference>
<dbReference type="Pfam" id="PF00440">
    <property type="entry name" value="TetR_N"/>
    <property type="match status" value="1"/>
</dbReference>
<reference evidence="6" key="1">
    <citation type="submission" date="2023-01" db="EMBL/GenBank/DDBJ databases">
        <title>The diversity of Class Acidimicrobiia in South China Sea sediment environments and the proposal of Iamia marina sp. nov., a novel species of the genus Iamia.</title>
        <authorList>
            <person name="He Y."/>
            <person name="Tian X."/>
        </authorList>
    </citation>
    <scope>NUCLEOTIDE SEQUENCE</scope>
    <source>
        <strain evidence="6">DSM 19957</strain>
    </source>
</reference>
<proteinExistence type="predicted"/>
<dbReference type="Proteomes" id="UP001216390">
    <property type="component" value="Chromosome"/>
</dbReference>
<dbReference type="Gene3D" id="1.10.357.10">
    <property type="entry name" value="Tetracycline Repressor, domain 2"/>
    <property type="match status" value="1"/>
</dbReference>
<evidence type="ECO:0000313" key="7">
    <source>
        <dbReference type="Proteomes" id="UP001216390"/>
    </source>
</evidence>
<dbReference type="FunFam" id="1.10.10.60:FF:000141">
    <property type="entry name" value="TetR family transcriptional regulator"/>
    <property type="match status" value="1"/>
</dbReference>
<evidence type="ECO:0000256" key="4">
    <source>
        <dbReference type="PROSITE-ProRule" id="PRU00335"/>
    </source>
</evidence>
<dbReference type="GO" id="GO:0000976">
    <property type="term" value="F:transcription cis-regulatory region binding"/>
    <property type="evidence" value="ECO:0007669"/>
    <property type="project" value="TreeGrafter"/>
</dbReference>
<dbReference type="AlphaFoldDB" id="A0AAF0BTU3"/>
<dbReference type="GO" id="GO:0003700">
    <property type="term" value="F:DNA-binding transcription factor activity"/>
    <property type="evidence" value="ECO:0007669"/>
    <property type="project" value="TreeGrafter"/>
</dbReference>
<feature type="domain" description="HTH tetR-type" evidence="5">
    <location>
        <begin position="13"/>
        <end position="73"/>
    </location>
</feature>
<dbReference type="KEGG" id="ima:PO878_12195"/>
<feature type="DNA-binding region" description="H-T-H motif" evidence="4">
    <location>
        <begin position="36"/>
        <end position="55"/>
    </location>
</feature>
<dbReference type="PRINTS" id="PR00455">
    <property type="entry name" value="HTHTETR"/>
</dbReference>
<dbReference type="InterPro" id="IPR050109">
    <property type="entry name" value="HTH-type_TetR-like_transc_reg"/>
</dbReference>
<keyword evidence="3" id="KW-0804">Transcription</keyword>
<dbReference type="PANTHER" id="PTHR30055">
    <property type="entry name" value="HTH-TYPE TRANSCRIPTIONAL REGULATOR RUTR"/>
    <property type="match status" value="1"/>
</dbReference>
<organism evidence="6 7">
    <name type="scientific">Iamia majanohamensis</name>
    <dbReference type="NCBI Taxonomy" id="467976"/>
    <lineage>
        <taxon>Bacteria</taxon>
        <taxon>Bacillati</taxon>
        <taxon>Actinomycetota</taxon>
        <taxon>Acidimicrobiia</taxon>
        <taxon>Acidimicrobiales</taxon>
        <taxon>Iamiaceae</taxon>
        <taxon>Iamia</taxon>
    </lineage>
</organism>
<dbReference type="SUPFAM" id="SSF48498">
    <property type="entry name" value="Tetracyclin repressor-like, C-terminal domain"/>
    <property type="match status" value="1"/>
</dbReference>
<dbReference type="PANTHER" id="PTHR30055:SF234">
    <property type="entry name" value="HTH-TYPE TRANSCRIPTIONAL REGULATOR BETI"/>
    <property type="match status" value="1"/>
</dbReference>
<keyword evidence="2 4" id="KW-0238">DNA-binding</keyword>
<keyword evidence="1" id="KW-0805">Transcription regulation</keyword>
<dbReference type="PROSITE" id="PS50977">
    <property type="entry name" value="HTH_TETR_2"/>
    <property type="match status" value="1"/>
</dbReference>
<dbReference type="SUPFAM" id="SSF46689">
    <property type="entry name" value="Homeodomain-like"/>
    <property type="match status" value="1"/>
</dbReference>
<evidence type="ECO:0000313" key="6">
    <source>
        <dbReference type="EMBL" id="WCO65260.1"/>
    </source>
</evidence>
<dbReference type="RefSeq" id="WP_272734785.1">
    <property type="nucleotide sequence ID" value="NZ_CP116942.1"/>
</dbReference>
<sequence length="205" mass="22377">MGTEERQLTARGEERRRQIIEVATRLFAERGYHPTSVADVVDAVGVGKGVFYWYFPSKEALLAEILREGQKGRRRHQRDAIADVDDPVEQMERGIRSGMEWMAAHREVMTLIRFAATEERFAPGIRKGEAVAARDAAEPLARAIAEGRVPEADPDLLARAVVGVTQHLSATLIHADPSADPTPVIDAAVRFCIGGILAAPATATD</sequence>
<keyword evidence="7" id="KW-1185">Reference proteome</keyword>
<name>A0AAF0BTU3_9ACTN</name>
<dbReference type="InterPro" id="IPR001647">
    <property type="entry name" value="HTH_TetR"/>
</dbReference>